<feature type="transmembrane region" description="Helical" evidence="1">
    <location>
        <begin position="108"/>
        <end position="127"/>
    </location>
</feature>
<evidence type="ECO:0000313" key="2">
    <source>
        <dbReference type="EMBL" id="SKA01443.1"/>
    </source>
</evidence>
<protein>
    <recommendedName>
        <fullName evidence="4">Diguanylate cyclase</fullName>
    </recommendedName>
</protein>
<dbReference type="RefSeq" id="WP_085934845.1">
    <property type="nucleotide sequence ID" value="NZ_FUWJ01000003.1"/>
</dbReference>
<keyword evidence="1" id="KW-1133">Transmembrane helix</keyword>
<dbReference type="EMBL" id="FUWJ01000003">
    <property type="protein sequence ID" value="SKA01443.1"/>
    <property type="molecule type" value="Genomic_DNA"/>
</dbReference>
<organism evidence="2 3">
    <name type="scientific">Enhydrobacter aerosaccus</name>
    <dbReference type="NCBI Taxonomy" id="225324"/>
    <lineage>
        <taxon>Bacteria</taxon>
        <taxon>Pseudomonadati</taxon>
        <taxon>Pseudomonadota</taxon>
        <taxon>Alphaproteobacteria</taxon>
        <taxon>Hyphomicrobiales</taxon>
        <taxon>Enhydrobacter</taxon>
    </lineage>
</organism>
<dbReference type="Proteomes" id="UP000190092">
    <property type="component" value="Unassembled WGS sequence"/>
</dbReference>
<gene>
    <name evidence="2" type="ORF">SAMN02745126_03138</name>
</gene>
<evidence type="ECO:0000256" key="1">
    <source>
        <dbReference type="SAM" id="Phobius"/>
    </source>
</evidence>
<keyword evidence="3" id="KW-1185">Reference proteome</keyword>
<reference evidence="3" key="1">
    <citation type="submission" date="2017-02" db="EMBL/GenBank/DDBJ databases">
        <authorList>
            <person name="Varghese N."/>
            <person name="Submissions S."/>
        </authorList>
    </citation>
    <scope>NUCLEOTIDE SEQUENCE [LARGE SCALE GENOMIC DNA]</scope>
    <source>
        <strain evidence="3">ATCC 27094</strain>
    </source>
</reference>
<feature type="transmembrane region" description="Helical" evidence="1">
    <location>
        <begin position="147"/>
        <end position="168"/>
    </location>
</feature>
<feature type="transmembrane region" description="Helical" evidence="1">
    <location>
        <begin position="6"/>
        <end position="25"/>
    </location>
</feature>
<dbReference type="OrthoDB" id="6028296at2"/>
<sequence length="186" mass="20448">MIPGQLIGQILLYAILPLWLATGFADYLCHRASAIERTSGPRESLMHLLQFSEVGFALLVVLFLEINAAALLVTIACVAVHEATAIWDVRYANATRTVLPVEQHVHGLLENLPFAGLLLIALLHWPSVVQMVHGTGWFDYRLKAEPMPIRVVAVVLGGAIVFGVIPYLEELFRTLRATRRSASAVS</sequence>
<evidence type="ECO:0000313" key="3">
    <source>
        <dbReference type="Proteomes" id="UP000190092"/>
    </source>
</evidence>
<accession>A0A1T4QCC2</accession>
<evidence type="ECO:0008006" key="4">
    <source>
        <dbReference type="Google" id="ProtNLM"/>
    </source>
</evidence>
<keyword evidence="1" id="KW-0472">Membrane</keyword>
<keyword evidence="1" id="KW-0812">Transmembrane</keyword>
<name>A0A1T4QCC2_9HYPH</name>
<dbReference type="STRING" id="225324.SAMN02745126_03138"/>
<proteinExistence type="predicted"/>
<dbReference type="AlphaFoldDB" id="A0A1T4QCC2"/>